<evidence type="ECO:0000313" key="12">
    <source>
        <dbReference type="EMBL" id="EER12730.1"/>
    </source>
</evidence>
<dbReference type="GO" id="GO:0070006">
    <property type="term" value="F:metalloaminopeptidase activity"/>
    <property type="evidence" value="ECO:0007669"/>
    <property type="project" value="UniProtKB-UniRule"/>
</dbReference>
<dbReference type="FunCoup" id="C5KS39">
    <property type="interactions" value="956"/>
</dbReference>
<dbReference type="OMA" id="FYGDHAY"/>
<feature type="binding site" evidence="8">
    <location>
        <position position="232"/>
    </location>
    <ligand>
        <name>a protein</name>
        <dbReference type="ChEBI" id="CHEBI:16541"/>
    </ligand>
    <ligandPart>
        <name>N-terminal L-methionine residue</name>
        <dbReference type="ChEBI" id="CHEBI:64731"/>
    </ligandPart>
</feature>
<dbReference type="OrthoDB" id="3209743at2759"/>
<dbReference type="MEROPS" id="M24.017"/>
<evidence type="ECO:0000256" key="7">
    <source>
        <dbReference type="ARBA" id="ARBA00022833"/>
    </source>
</evidence>
<evidence type="ECO:0000256" key="1">
    <source>
        <dbReference type="ARBA" id="ARBA00022438"/>
    </source>
</evidence>
<feature type="domain" description="C6H2-type" evidence="11">
    <location>
        <begin position="7"/>
        <end position="72"/>
    </location>
</feature>
<evidence type="ECO:0000256" key="8">
    <source>
        <dbReference type="HAMAP-Rule" id="MF_03174"/>
    </source>
</evidence>
<evidence type="ECO:0000256" key="9">
    <source>
        <dbReference type="PROSITE-ProRule" id="PRU01357"/>
    </source>
</evidence>
<comment type="cofactor">
    <cofactor evidence="10">
        <name>Co(2+)</name>
        <dbReference type="ChEBI" id="CHEBI:48828"/>
    </cofactor>
    <cofactor evidence="10">
        <name>Zn(2+)</name>
        <dbReference type="ChEBI" id="CHEBI:29105"/>
    </cofactor>
    <cofactor evidence="10">
        <name>Mn(2+)</name>
        <dbReference type="ChEBI" id="CHEBI:29035"/>
    </cofactor>
    <cofactor evidence="10">
        <name>Fe(2+)</name>
        <dbReference type="ChEBI" id="CHEBI:29033"/>
    </cofactor>
    <text evidence="10">Binds 2 divalent metal cations per subunit. Has a high-affinity and a low affinity metal-binding site. The true nature of the physiological cofactor is under debate. The enzyme is active with cobalt, zinc, manganese or divalent iron ions.</text>
</comment>
<keyword evidence="13" id="KW-1185">Reference proteome</keyword>
<evidence type="ECO:0000259" key="11">
    <source>
        <dbReference type="PROSITE" id="PS52013"/>
    </source>
</evidence>
<dbReference type="NCBIfam" id="TIGR00500">
    <property type="entry name" value="met_pdase_I"/>
    <property type="match status" value="1"/>
</dbReference>
<dbReference type="Gene3D" id="3.90.230.10">
    <property type="entry name" value="Creatinase/methionine aminopeptidase superfamily"/>
    <property type="match status" value="1"/>
</dbReference>
<dbReference type="SUPFAM" id="SSF55920">
    <property type="entry name" value="Creatinase/aminopeptidase"/>
    <property type="match status" value="1"/>
</dbReference>
<feature type="binding site" evidence="8">
    <location>
        <position position="395"/>
    </location>
    <ligand>
        <name>Zn(2+)</name>
        <dbReference type="ChEBI" id="CHEBI:29105"/>
        <label>4</label>
        <note>catalytic</note>
    </ligand>
</feature>
<dbReference type="InterPro" id="IPR001714">
    <property type="entry name" value="Pept_M24_MAP"/>
</dbReference>
<dbReference type="HAMAP" id="MF_01974">
    <property type="entry name" value="MetAP_1"/>
    <property type="match status" value="1"/>
</dbReference>
<evidence type="ECO:0000313" key="13">
    <source>
        <dbReference type="Proteomes" id="UP000007800"/>
    </source>
</evidence>
<keyword evidence="3 8" id="KW-0645">Protease</keyword>
<organism evidence="13">
    <name type="scientific">Perkinsus marinus (strain ATCC 50983 / TXsc)</name>
    <dbReference type="NCBI Taxonomy" id="423536"/>
    <lineage>
        <taxon>Eukaryota</taxon>
        <taxon>Sar</taxon>
        <taxon>Alveolata</taxon>
        <taxon>Perkinsozoa</taxon>
        <taxon>Perkinsea</taxon>
        <taxon>Perkinsida</taxon>
        <taxon>Perkinsidae</taxon>
        <taxon>Perkinsus</taxon>
    </lineage>
</organism>
<evidence type="ECO:0000256" key="4">
    <source>
        <dbReference type="ARBA" id="ARBA00022723"/>
    </source>
</evidence>
<dbReference type="EC" id="3.4.11.18" evidence="10"/>
<evidence type="ECO:0000256" key="2">
    <source>
        <dbReference type="ARBA" id="ARBA00022490"/>
    </source>
</evidence>
<accession>C5KS39</accession>
<keyword evidence="1 8" id="KW-0031">Aminopeptidase</keyword>
<comment type="subcellular location">
    <subcellularLocation>
        <location evidence="8">Cytoplasm</location>
    </subcellularLocation>
</comment>
<dbReference type="GO" id="GO:0004239">
    <property type="term" value="F:initiator methionyl aminopeptidase activity"/>
    <property type="evidence" value="ECO:0007669"/>
    <property type="project" value="UniProtKB-UniRule"/>
</dbReference>
<dbReference type="PROSITE" id="PS52013">
    <property type="entry name" value="ZF_C6H2"/>
    <property type="match status" value="1"/>
</dbReference>
<comment type="cofactor">
    <cofactor evidence="8">
        <name>Zn(2+)</name>
        <dbReference type="ChEBI" id="CHEBI:29105"/>
    </cofactor>
    <cofactor evidence="8">
        <name>Co(2+)</name>
        <dbReference type="ChEBI" id="CHEBI:48828"/>
    </cofactor>
    <cofactor evidence="8">
        <name>Mn(2+)</name>
        <dbReference type="ChEBI" id="CHEBI:29035"/>
    </cofactor>
    <cofactor evidence="8">
        <name>Fe(2+)</name>
        <dbReference type="ChEBI" id="CHEBI:29033"/>
    </cofactor>
    <text evidence="8">Binds 2 divalent metal cations per subunit. Has a high-affinity and a low affinity metal-binding site. The true nature of the physiological cofactor is under debate. The enzyme is active with zinc, cobalt, manganese or divalent iron ions. Has high activity with zinc; zinc cofactor is transferred into the active site region by the ZNG1 zinc chaperone.</text>
</comment>
<dbReference type="RefSeq" id="XP_002780935.1">
    <property type="nucleotide sequence ID" value="XM_002780889.1"/>
</dbReference>
<dbReference type="InterPro" id="IPR036005">
    <property type="entry name" value="Creatinase/aminopeptidase-like"/>
</dbReference>
<dbReference type="GO" id="GO:0006508">
    <property type="term" value="P:proteolysis"/>
    <property type="evidence" value="ECO:0007669"/>
    <property type="project" value="UniProtKB-KW"/>
</dbReference>
<comment type="function">
    <text evidence="8 10">Cotranslationally removes the N-terminal methionine from nascent proteins. The N-terminal methionine is often cleaved when the second residue in the primary sequence is small and uncharged (Met-Ala-, Cys, Gly, Pro, Ser, Thr, or Val).</text>
</comment>
<feature type="binding site" evidence="8">
    <location>
        <position position="260"/>
    </location>
    <ligand>
        <name>Zn(2+)</name>
        <dbReference type="ChEBI" id="CHEBI:29105"/>
        <label>3</label>
    </ligand>
</feature>
<comment type="catalytic activity">
    <reaction evidence="8 10">
        <text>Release of N-terminal amino acids, preferentially methionine, from peptides and arylamides.</text>
        <dbReference type="EC" id="3.4.11.18"/>
    </reaction>
</comment>
<dbReference type="InParanoid" id="C5KS39"/>
<dbReference type="InterPro" id="IPR031615">
    <property type="entry name" value="Zfn-C6H2"/>
</dbReference>
<dbReference type="Pfam" id="PF15801">
    <property type="entry name" value="zf-C6H2"/>
    <property type="match status" value="1"/>
</dbReference>
<feature type="binding site" evidence="8">
    <location>
        <position position="260"/>
    </location>
    <ligand>
        <name>Zn(2+)</name>
        <dbReference type="ChEBI" id="CHEBI:29105"/>
        <label>4</label>
        <note>catalytic</note>
    </ligand>
</feature>
<feature type="binding site" evidence="8">
    <location>
        <position position="338"/>
    </location>
    <ligand>
        <name>a protein</name>
        <dbReference type="ChEBI" id="CHEBI:16541"/>
    </ligand>
    <ligandPart>
        <name>N-terminal L-methionine residue</name>
        <dbReference type="ChEBI" id="CHEBI:64731"/>
    </ligandPart>
</feature>
<proteinExistence type="inferred from homology"/>
<comment type="subunit">
    <text evidence="8">Associates with the 60S ribosomal subunit of the 80S translational complex.</text>
</comment>
<sequence length="441" mass="48972">MTGHEESAKCQGCPQGATHCPMCHKPTTDECTLKCPTCTKIGAPPSYFCCQACFKMAWDQHKEVHKIMKQMLSGGRGKAALKEEVAHAIAETNEDYKDDHLAKFHNYTGWTGSLRPAKLGPLRELPESIPRPDYAGDGIPHSEVALRRSNFIKQLNEEEISRLRTACLLGRQCIDECGRLIMSTTKDHPVRGSDVDEVVHNFCVEHECYPSPLNYYHYPRSVCVSVNEVICHGMPDERPFQPGDIVNVDITLYHDGMHADLNETYIVPDPEGVVNKALAHDTKRLVEGTYASMMSAIEECKPGVMYRDLGNTIQKVANHQGLSVVKSYCGHGVRDLFHCAPNVPHYAKNKAIGVMKKGHAFTVEPMLNLGTYKDRTWPDDWTSVTLDGKRSAQFEHTIVVTDSGVDILTARLPDSPSCGIDMDAALARCKQEAGLNKPSKH</sequence>
<keyword evidence="6 8" id="KW-0378">Hydrolase</keyword>
<feature type="binding site" evidence="8">
    <location>
        <position position="331"/>
    </location>
    <ligand>
        <name>Zn(2+)</name>
        <dbReference type="ChEBI" id="CHEBI:29105"/>
        <label>4</label>
        <note>catalytic</note>
    </ligand>
</feature>
<feature type="binding site" evidence="8">
    <location>
        <position position="395"/>
    </location>
    <ligand>
        <name>Zn(2+)</name>
        <dbReference type="ChEBI" id="CHEBI:29105"/>
        <label>3</label>
    </ligand>
</feature>
<evidence type="ECO:0000256" key="10">
    <source>
        <dbReference type="RuleBase" id="RU003653"/>
    </source>
</evidence>
<dbReference type="AlphaFoldDB" id="C5KS39"/>
<dbReference type="PANTHER" id="PTHR43330">
    <property type="entry name" value="METHIONINE AMINOPEPTIDASE"/>
    <property type="match status" value="1"/>
</dbReference>
<keyword evidence="2 8" id="KW-0963">Cytoplasm</keyword>
<dbReference type="GO" id="GO:0008270">
    <property type="term" value="F:zinc ion binding"/>
    <property type="evidence" value="ECO:0007669"/>
    <property type="project" value="UniProtKB-KW"/>
</dbReference>
<reference evidence="12 13" key="1">
    <citation type="submission" date="2008-07" db="EMBL/GenBank/DDBJ databases">
        <authorList>
            <person name="El-Sayed N."/>
            <person name="Caler E."/>
            <person name="Inman J."/>
            <person name="Amedeo P."/>
            <person name="Hass B."/>
            <person name="Wortman J."/>
        </authorList>
    </citation>
    <scope>NUCLEOTIDE SEQUENCE [LARGE SCALE GENOMIC DNA]</scope>
    <source>
        <strain evidence="13">ATCC 50983 / TXsc</strain>
    </source>
</reference>
<evidence type="ECO:0000256" key="6">
    <source>
        <dbReference type="ARBA" id="ARBA00022801"/>
    </source>
</evidence>
<dbReference type="GeneID" id="9058765"/>
<feature type="binding site" evidence="8">
    <location>
        <position position="364"/>
    </location>
    <ligand>
        <name>Zn(2+)</name>
        <dbReference type="ChEBI" id="CHEBI:29105"/>
        <label>4</label>
        <note>catalytic</note>
    </ligand>
</feature>
<protein>
    <recommendedName>
        <fullName evidence="10">Methionine aminopeptidase</fullName>
        <ecNumber evidence="10">3.4.11.18</ecNumber>
    </recommendedName>
</protein>
<dbReference type="EMBL" id="GG675955">
    <property type="protein sequence ID" value="EER12730.1"/>
    <property type="molecule type" value="Genomic_DNA"/>
</dbReference>
<dbReference type="PRINTS" id="PR00599">
    <property type="entry name" value="MAPEPTIDASE"/>
</dbReference>
<evidence type="ECO:0000256" key="3">
    <source>
        <dbReference type="ARBA" id="ARBA00022670"/>
    </source>
</evidence>
<keyword evidence="5 9" id="KW-0863">Zinc-finger</keyword>
<evidence type="ECO:0000256" key="5">
    <source>
        <dbReference type="ARBA" id="ARBA00022771"/>
    </source>
</evidence>
<gene>
    <name evidence="12" type="ORF">Pmar_PMAR025364</name>
</gene>
<dbReference type="Pfam" id="PF00557">
    <property type="entry name" value="Peptidase_M24"/>
    <property type="match status" value="1"/>
</dbReference>
<dbReference type="InterPro" id="IPR000994">
    <property type="entry name" value="Pept_M24"/>
</dbReference>
<comment type="similarity">
    <text evidence="8 9">Belongs to the peptidase M24A family. Methionine aminopeptidase type 1 subfamily.</text>
</comment>
<dbReference type="CDD" id="cd01086">
    <property type="entry name" value="MetAP1"/>
    <property type="match status" value="1"/>
</dbReference>
<keyword evidence="7" id="KW-0862">Zinc</keyword>
<keyword evidence="4 8" id="KW-0479">Metal-binding</keyword>
<name>C5KS39_PERM5</name>
<dbReference type="PANTHER" id="PTHR43330:SF7">
    <property type="entry name" value="METHIONINE AMINOPEPTIDASE 1"/>
    <property type="match status" value="1"/>
</dbReference>
<dbReference type="GO" id="GO:0005829">
    <property type="term" value="C:cytosol"/>
    <property type="evidence" value="ECO:0007669"/>
    <property type="project" value="TreeGrafter"/>
</dbReference>
<feature type="binding site" evidence="8">
    <location>
        <position position="249"/>
    </location>
    <ligand>
        <name>Zn(2+)</name>
        <dbReference type="ChEBI" id="CHEBI:29105"/>
        <label>3</label>
    </ligand>
</feature>
<dbReference type="InterPro" id="IPR002467">
    <property type="entry name" value="Pept_M24A_MAP1"/>
</dbReference>
<dbReference type="Proteomes" id="UP000007800">
    <property type="component" value="Unassembled WGS sequence"/>
</dbReference>